<comment type="caution">
    <text evidence="2">The sequence shown here is derived from an EMBL/GenBank/DDBJ whole genome shotgun (WGS) entry which is preliminary data.</text>
</comment>
<keyword evidence="3" id="KW-1185">Reference proteome</keyword>
<evidence type="ECO:0000313" key="2">
    <source>
        <dbReference type="EMBL" id="GGS31955.1"/>
    </source>
</evidence>
<feature type="region of interest" description="Disordered" evidence="1">
    <location>
        <begin position="1"/>
        <end position="64"/>
    </location>
</feature>
<feature type="compositionally biased region" description="Basic and acidic residues" evidence="1">
    <location>
        <begin position="23"/>
        <end position="32"/>
    </location>
</feature>
<organism evidence="2 3">
    <name type="scientific">Streptomyces griseoviridis</name>
    <dbReference type="NCBI Taxonomy" id="45398"/>
    <lineage>
        <taxon>Bacteria</taxon>
        <taxon>Bacillati</taxon>
        <taxon>Actinomycetota</taxon>
        <taxon>Actinomycetes</taxon>
        <taxon>Kitasatosporales</taxon>
        <taxon>Streptomycetaceae</taxon>
        <taxon>Streptomyces</taxon>
    </lineage>
</organism>
<dbReference type="Proteomes" id="UP000653493">
    <property type="component" value="Unassembled WGS sequence"/>
</dbReference>
<reference evidence="2" key="1">
    <citation type="journal article" date="2014" name="Int. J. Syst. Evol. Microbiol.">
        <title>Complete genome sequence of Corynebacterium casei LMG S-19264T (=DSM 44701T), isolated from a smear-ripened cheese.</title>
        <authorList>
            <consortium name="US DOE Joint Genome Institute (JGI-PGF)"/>
            <person name="Walter F."/>
            <person name="Albersmeier A."/>
            <person name="Kalinowski J."/>
            <person name="Ruckert C."/>
        </authorList>
    </citation>
    <scope>NUCLEOTIDE SEQUENCE</scope>
    <source>
        <strain evidence="2">JCM 4234</strain>
    </source>
</reference>
<sequence>MVRGPQGVRAGRDRLRQGQTCRRRQDREDGVRHRGGHLTAREGPRMFHEDNGKVPLAGARPPQV</sequence>
<dbReference type="AlphaFoldDB" id="A0A918GEZ9"/>
<name>A0A918GEZ9_STRGD</name>
<dbReference type="EMBL" id="BMSL01000004">
    <property type="protein sequence ID" value="GGS31955.1"/>
    <property type="molecule type" value="Genomic_DNA"/>
</dbReference>
<evidence type="ECO:0000313" key="3">
    <source>
        <dbReference type="Proteomes" id="UP000653493"/>
    </source>
</evidence>
<evidence type="ECO:0000256" key="1">
    <source>
        <dbReference type="SAM" id="MobiDB-lite"/>
    </source>
</evidence>
<proteinExistence type="predicted"/>
<feature type="compositionally biased region" description="Basic and acidic residues" evidence="1">
    <location>
        <begin position="39"/>
        <end position="52"/>
    </location>
</feature>
<accession>A0A918GEZ9</accession>
<gene>
    <name evidence="2" type="ORF">GCM10010238_21320</name>
</gene>
<protein>
    <submittedName>
        <fullName evidence="2">Uncharacterized protein</fullName>
    </submittedName>
</protein>
<reference evidence="2" key="2">
    <citation type="submission" date="2020-09" db="EMBL/GenBank/DDBJ databases">
        <authorList>
            <person name="Sun Q."/>
            <person name="Ohkuma M."/>
        </authorList>
    </citation>
    <scope>NUCLEOTIDE SEQUENCE</scope>
    <source>
        <strain evidence="2">JCM 4234</strain>
    </source>
</reference>